<keyword evidence="1" id="KW-1133">Transmembrane helix</keyword>
<protein>
    <submittedName>
        <fullName evidence="2">Uncharacterized protein</fullName>
    </submittedName>
</protein>
<accession>A0ABR1LZH2</accession>
<dbReference type="RefSeq" id="XP_066657305.1">
    <property type="nucleotide sequence ID" value="XM_066799880.1"/>
</dbReference>
<keyword evidence="1" id="KW-0472">Membrane</keyword>
<evidence type="ECO:0000313" key="2">
    <source>
        <dbReference type="EMBL" id="KAK7540034.1"/>
    </source>
</evidence>
<organism evidence="2 3">
    <name type="scientific">Phyllosticta citribraziliensis</name>
    <dbReference type="NCBI Taxonomy" id="989973"/>
    <lineage>
        <taxon>Eukaryota</taxon>
        <taxon>Fungi</taxon>
        <taxon>Dikarya</taxon>
        <taxon>Ascomycota</taxon>
        <taxon>Pezizomycotina</taxon>
        <taxon>Dothideomycetes</taxon>
        <taxon>Dothideomycetes incertae sedis</taxon>
        <taxon>Botryosphaeriales</taxon>
        <taxon>Phyllostictaceae</taxon>
        <taxon>Phyllosticta</taxon>
    </lineage>
</organism>
<comment type="caution">
    <text evidence="2">The sequence shown here is derived from an EMBL/GenBank/DDBJ whole genome shotgun (WGS) entry which is preliminary data.</text>
</comment>
<gene>
    <name evidence="2" type="ORF">J3D65DRAFT_620574</name>
</gene>
<sequence>MERQCGAPRLANTRFFDGVESNVFEELNAVLGHEQETCLGFIVVAGVLVEELVQVAKNVGDLLFDLDLLDEARGVFVLSLRHLRCRGFVLSFQRVRRGGFVLSMLLSLSLSRKESLIATFDISTIHVFFFVVVVTIAARHDRSNLSVVVVLVVVVRRGDNKASSVVLTKRCG</sequence>
<reference evidence="2 3" key="1">
    <citation type="submission" date="2024-04" db="EMBL/GenBank/DDBJ databases">
        <title>Phyllosticta paracitricarpa is synonymous to the EU quarantine fungus P. citricarpa based on phylogenomic analyses.</title>
        <authorList>
            <consortium name="Lawrence Berkeley National Laboratory"/>
            <person name="Van ingen-buijs V.A."/>
            <person name="Van westerhoven A.C."/>
            <person name="Haridas S."/>
            <person name="Skiadas P."/>
            <person name="Martin F."/>
            <person name="Groenewald J.Z."/>
            <person name="Crous P.W."/>
            <person name="Seidl M.F."/>
        </authorList>
    </citation>
    <scope>NUCLEOTIDE SEQUENCE [LARGE SCALE GENOMIC DNA]</scope>
    <source>
        <strain evidence="2 3">CPC 17464</strain>
    </source>
</reference>
<name>A0ABR1LZH2_9PEZI</name>
<keyword evidence="3" id="KW-1185">Reference proteome</keyword>
<dbReference type="GeneID" id="92032786"/>
<feature type="transmembrane region" description="Helical" evidence="1">
    <location>
        <begin position="116"/>
        <end position="138"/>
    </location>
</feature>
<dbReference type="Proteomes" id="UP001360953">
    <property type="component" value="Unassembled WGS sequence"/>
</dbReference>
<dbReference type="EMBL" id="JBBPEH010000004">
    <property type="protein sequence ID" value="KAK7540034.1"/>
    <property type="molecule type" value="Genomic_DNA"/>
</dbReference>
<evidence type="ECO:0000313" key="3">
    <source>
        <dbReference type="Proteomes" id="UP001360953"/>
    </source>
</evidence>
<evidence type="ECO:0000256" key="1">
    <source>
        <dbReference type="SAM" id="Phobius"/>
    </source>
</evidence>
<keyword evidence="1" id="KW-0812">Transmembrane</keyword>
<proteinExistence type="predicted"/>